<evidence type="ECO:0000256" key="1">
    <source>
        <dbReference type="ARBA" id="ARBA00004141"/>
    </source>
</evidence>
<organism evidence="6 7">
    <name type="scientific">Clupea harengus</name>
    <name type="common">Atlantic herring</name>
    <dbReference type="NCBI Taxonomy" id="7950"/>
    <lineage>
        <taxon>Eukaryota</taxon>
        <taxon>Metazoa</taxon>
        <taxon>Chordata</taxon>
        <taxon>Craniata</taxon>
        <taxon>Vertebrata</taxon>
        <taxon>Euteleostomi</taxon>
        <taxon>Actinopterygii</taxon>
        <taxon>Neopterygii</taxon>
        <taxon>Teleostei</taxon>
        <taxon>Clupei</taxon>
        <taxon>Clupeiformes</taxon>
        <taxon>Clupeoidei</taxon>
        <taxon>Clupeidae</taxon>
        <taxon>Clupea</taxon>
    </lineage>
</organism>
<protein>
    <submittedName>
        <fullName evidence="7">Membrane-spanning 4-domains subfamily A member 4A-like isoform X3</fullName>
    </submittedName>
</protein>
<dbReference type="Proteomes" id="UP000515152">
    <property type="component" value="Chromosome 11"/>
</dbReference>
<evidence type="ECO:0000256" key="2">
    <source>
        <dbReference type="ARBA" id="ARBA00009565"/>
    </source>
</evidence>
<gene>
    <name evidence="7" type="primary">LOC116222454</name>
</gene>
<evidence type="ECO:0000256" key="4">
    <source>
        <dbReference type="ARBA" id="ARBA00022989"/>
    </source>
</evidence>
<dbReference type="GO" id="GO:0016020">
    <property type="term" value="C:membrane"/>
    <property type="evidence" value="ECO:0007669"/>
    <property type="project" value="UniProtKB-SubCell"/>
</dbReference>
<dbReference type="AlphaFoldDB" id="A0A6P8G052"/>
<dbReference type="PANTHER" id="PTHR23320">
    <property type="entry name" value="MEMBRANE-SPANNING 4-DOMAINS SUBFAMILY A MS4A -RELATED"/>
    <property type="match status" value="1"/>
</dbReference>
<dbReference type="InterPro" id="IPR030417">
    <property type="entry name" value="MS4A"/>
</dbReference>
<evidence type="ECO:0000256" key="3">
    <source>
        <dbReference type="ARBA" id="ARBA00022692"/>
    </source>
</evidence>
<keyword evidence="4" id="KW-1133">Transmembrane helix</keyword>
<reference evidence="7" key="1">
    <citation type="submission" date="2025-08" db="UniProtKB">
        <authorList>
            <consortium name="RefSeq"/>
        </authorList>
    </citation>
    <scope>IDENTIFICATION</scope>
</reference>
<dbReference type="GeneID" id="116222454"/>
<name>A0A6P8G052_CLUHA</name>
<evidence type="ECO:0000256" key="5">
    <source>
        <dbReference type="ARBA" id="ARBA00023136"/>
    </source>
</evidence>
<dbReference type="PANTHER" id="PTHR23320:SF128">
    <property type="entry name" value="MEMBRANE-SPANNING 4-DOMAINS SUBFAMILY A MEMBER 4A"/>
    <property type="match status" value="1"/>
</dbReference>
<comment type="similarity">
    <text evidence="2">Belongs to the MS4A family.</text>
</comment>
<keyword evidence="5" id="KW-0472">Membrane</keyword>
<evidence type="ECO:0000313" key="7">
    <source>
        <dbReference type="RefSeq" id="XP_031432484.1"/>
    </source>
</evidence>
<comment type="subcellular location">
    <subcellularLocation>
        <location evidence="1">Membrane</location>
        <topology evidence="1">Multi-pass membrane protein</topology>
    </subcellularLocation>
</comment>
<proteinExistence type="inferred from homology"/>
<sequence length="230" mass="25254">MANSGPPASGFVVVTHVYPQQGAQSATSPQSGVVPPVSSMLWKFLKGEPAALGYITAGSLTVRANKKLNPCLVKASLGMNIFSTITAGIAIILHSLDFIISIYPYHTCYDENDGNDYYCQMNNEILLSRSKGIAGVMLVLSVLEFISPYVCLRLPAKPPALLTLSRLFTFQARCPPLFPPPTRQNLHRVHRCLSSQPVWFLFFITAVLMANLKICPHNTPLPKNKSCDYI</sequence>
<evidence type="ECO:0000313" key="6">
    <source>
        <dbReference type="Proteomes" id="UP000515152"/>
    </source>
</evidence>
<accession>A0A6P8G052</accession>
<dbReference type="InterPro" id="IPR007237">
    <property type="entry name" value="CD20-like"/>
</dbReference>
<dbReference type="RefSeq" id="XP_031432484.1">
    <property type="nucleotide sequence ID" value="XM_031576624.2"/>
</dbReference>
<keyword evidence="3" id="KW-0812">Transmembrane</keyword>
<dbReference type="Pfam" id="PF04103">
    <property type="entry name" value="CD20"/>
    <property type="match status" value="1"/>
</dbReference>
<keyword evidence="6" id="KW-1185">Reference proteome</keyword>